<dbReference type="AlphaFoldDB" id="A0A0E9UIS9"/>
<accession>A0A0E9UIS9</accession>
<sequence length="31" mass="3522">MRIQSVAAICLQNSVIDWYGLDIPMCFSAIY</sequence>
<proteinExistence type="predicted"/>
<name>A0A0E9UIS9_ANGAN</name>
<reference evidence="1" key="2">
    <citation type="journal article" date="2015" name="Fish Shellfish Immunol.">
        <title>Early steps in the European eel (Anguilla anguilla)-Vibrio vulnificus interaction in the gills: Role of the RtxA13 toxin.</title>
        <authorList>
            <person name="Callol A."/>
            <person name="Pajuelo D."/>
            <person name="Ebbesson L."/>
            <person name="Teles M."/>
            <person name="MacKenzie S."/>
            <person name="Amaro C."/>
        </authorList>
    </citation>
    <scope>NUCLEOTIDE SEQUENCE</scope>
</reference>
<evidence type="ECO:0000313" key="1">
    <source>
        <dbReference type="EMBL" id="JAH64873.1"/>
    </source>
</evidence>
<dbReference type="EMBL" id="GBXM01043704">
    <property type="protein sequence ID" value="JAH64873.1"/>
    <property type="molecule type" value="Transcribed_RNA"/>
</dbReference>
<organism evidence="1">
    <name type="scientific">Anguilla anguilla</name>
    <name type="common">European freshwater eel</name>
    <name type="synonym">Muraena anguilla</name>
    <dbReference type="NCBI Taxonomy" id="7936"/>
    <lineage>
        <taxon>Eukaryota</taxon>
        <taxon>Metazoa</taxon>
        <taxon>Chordata</taxon>
        <taxon>Craniata</taxon>
        <taxon>Vertebrata</taxon>
        <taxon>Euteleostomi</taxon>
        <taxon>Actinopterygii</taxon>
        <taxon>Neopterygii</taxon>
        <taxon>Teleostei</taxon>
        <taxon>Anguilliformes</taxon>
        <taxon>Anguillidae</taxon>
        <taxon>Anguilla</taxon>
    </lineage>
</organism>
<reference evidence="1" key="1">
    <citation type="submission" date="2014-11" db="EMBL/GenBank/DDBJ databases">
        <authorList>
            <person name="Amaro Gonzalez C."/>
        </authorList>
    </citation>
    <scope>NUCLEOTIDE SEQUENCE</scope>
</reference>
<protein>
    <submittedName>
        <fullName evidence="1">Uncharacterized protein</fullName>
    </submittedName>
</protein>